<feature type="transmembrane region" description="Helical" evidence="1">
    <location>
        <begin position="99"/>
        <end position="122"/>
    </location>
</feature>
<reference evidence="2" key="1">
    <citation type="journal article" date="2019" name="bioRxiv">
        <title>The Genome of the Zebra Mussel, Dreissena polymorpha: A Resource for Invasive Species Research.</title>
        <authorList>
            <person name="McCartney M.A."/>
            <person name="Auch B."/>
            <person name="Kono T."/>
            <person name="Mallez S."/>
            <person name="Zhang Y."/>
            <person name="Obille A."/>
            <person name="Becker A."/>
            <person name="Abrahante J.E."/>
            <person name="Garbe J."/>
            <person name="Badalamenti J.P."/>
            <person name="Herman A."/>
            <person name="Mangelson H."/>
            <person name="Liachko I."/>
            <person name="Sullivan S."/>
            <person name="Sone E.D."/>
            <person name="Koren S."/>
            <person name="Silverstein K.A.T."/>
            <person name="Beckman K.B."/>
            <person name="Gohl D.M."/>
        </authorList>
    </citation>
    <scope>NUCLEOTIDE SEQUENCE</scope>
    <source>
        <strain evidence="2">Duluth1</strain>
        <tissue evidence="2">Whole animal</tissue>
    </source>
</reference>
<evidence type="ECO:0000256" key="1">
    <source>
        <dbReference type="SAM" id="Phobius"/>
    </source>
</evidence>
<sequence>MANNAKEDMQQEPDVTNKTKYWIEILGAKLDSILERTHGKRKAIIEDFFRMPLVIMVFAWWMLGPYSDNILLEIPCLLLRFLGMRIWMEHAQTGFQIMLPVYVDAVLCFTSAWLCRAIYWTLQAQKEAAYFLDEFGIAFSDTRPNRKITFISALVVRSLLVHRFVNKPTQAFWANITLTVITLLSISTQWYFFMQLDYWSMQYFYWVFMVVRCEVCSKAEIERLNALKKATNIEMRSTTDEPSRRVCLKKLQAYSMLITMHANHQLSWKAVSNIRHLVIIFGIVTTAIDNLEVLEHGFIYYVGRNIYCCAVLVFQYNLGRLVGRIIFQN</sequence>
<evidence type="ECO:0000313" key="3">
    <source>
        <dbReference type="Proteomes" id="UP000828390"/>
    </source>
</evidence>
<name>A0A9D4HS69_DREPO</name>
<protein>
    <submittedName>
        <fullName evidence="2">Uncharacterized protein</fullName>
    </submittedName>
</protein>
<reference evidence="2" key="2">
    <citation type="submission" date="2020-11" db="EMBL/GenBank/DDBJ databases">
        <authorList>
            <person name="McCartney M.A."/>
            <person name="Auch B."/>
            <person name="Kono T."/>
            <person name="Mallez S."/>
            <person name="Becker A."/>
            <person name="Gohl D.M."/>
            <person name="Silverstein K.A.T."/>
            <person name="Koren S."/>
            <person name="Bechman K.B."/>
            <person name="Herman A."/>
            <person name="Abrahante J.E."/>
            <person name="Garbe J."/>
        </authorList>
    </citation>
    <scope>NUCLEOTIDE SEQUENCE</scope>
    <source>
        <strain evidence="2">Duluth1</strain>
        <tissue evidence="2">Whole animal</tissue>
    </source>
</reference>
<dbReference type="EMBL" id="JAIWYP010000012">
    <property type="protein sequence ID" value="KAH3729100.1"/>
    <property type="molecule type" value="Genomic_DNA"/>
</dbReference>
<feature type="transmembrane region" description="Helical" evidence="1">
    <location>
        <begin position="172"/>
        <end position="191"/>
    </location>
</feature>
<proteinExistence type="predicted"/>
<accession>A0A9D4HS69</accession>
<keyword evidence="1" id="KW-0812">Transmembrane</keyword>
<feature type="transmembrane region" description="Helical" evidence="1">
    <location>
        <begin position="48"/>
        <end position="64"/>
    </location>
</feature>
<keyword evidence="1" id="KW-0472">Membrane</keyword>
<evidence type="ECO:0000313" key="2">
    <source>
        <dbReference type="EMBL" id="KAH3729100.1"/>
    </source>
</evidence>
<dbReference type="Proteomes" id="UP000828390">
    <property type="component" value="Unassembled WGS sequence"/>
</dbReference>
<dbReference type="AlphaFoldDB" id="A0A9D4HS69"/>
<organism evidence="2 3">
    <name type="scientific">Dreissena polymorpha</name>
    <name type="common">Zebra mussel</name>
    <name type="synonym">Mytilus polymorpha</name>
    <dbReference type="NCBI Taxonomy" id="45954"/>
    <lineage>
        <taxon>Eukaryota</taxon>
        <taxon>Metazoa</taxon>
        <taxon>Spiralia</taxon>
        <taxon>Lophotrochozoa</taxon>
        <taxon>Mollusca</taxon>
        <taxon>Bivalvia</taxon>
        <taxon>Autobranchia</taxon>
        <taxon>Heteroconchia</taxon>
        <taxon>Euheterodonta</taxon>
        <taxon>Imparidentia</taxon>
        <taxon>Neoheterodontei</taxon>
        <taxon>Myida</taxon>
        <taxon>Dreissenoidea</taxon>
        <taxon>Dreissenidae</taxon>
        <taxon>Dreissena</taxon>
    </lineage>
</organism>
<comment type="caution">
    <text evidence="2">The sequence shown here is derived from an EMBL/GenBank/DDBJ whole genome shotgun (WGS) entry which is preliminary data.</text>
</comment>
<keyword evidence="3" id="KW-1185">Reference proteome</keyword>
<keyword evidence="1" id="KW-1133">Transmembrane helix</keyword>
<gene>
    <name evidence="2" type="ORF">DPMN_055063</name>
</gene>